<evidence type="ECO:0000256" key="1">
    <source>
        <dbReference type="SAM" id="Phobius"/>
    </source>
</evidence>
<reference evidence="2 3" key="1">
    <citation type="submission" date="2015-06" db="EMBL/GenBank/DDBJ databases">
        <title>Survival trade-offs in plant roots during colonization by closely related pathogenic and mutualistic fungi.</title>
        <authorList>
            <person name="Hacquard S."/>
            <person name="Kracher B."/>
            <person name="Hiruma K."/>
            <person name="Weinman A."/>
            <person name="Muench P."/>
            <person name="Garrido Oter R."/>
            <person name="Ver Loren van Themaat E."/>
            <person name="Dallerey J.-F."/>
            <person name="Damm U."/>
            <person name="Henrissat B."/>
            <person name="Lespinet O."/>
            <person name="Thon M."/>
            <person name="Kemen E."/>
            <person name="McHardy A.C."/>
            <person name="Schulze-Lefert P."/>
            <person name="O'Connell R.J."/>
        </authorList>
    </citation>
    <scope>NUCLEOTIDE SEQUENCE [LARGE SCALE GENOMIC DNA]</scope>
    <source>
        <strain evidence="2 3">MAFF 238704</strain>
    </source>
</reference>
<keyword evidence="1" id="KW-1133">Transmembrane helix</keyword>
<keyword evidence="3" id="KW-1185">Reference proteome</keyword>
<name>A0A161W9G5_COLIC</name>
<sequence length="170" mass="19332">MLSLEGLRVILSVLRENYWPYVARILENSASSPLFDLVNPNYLTLPTSFKDLQQRIRHNFIRFHAAYIVIIAFGLLAKHWHVAAAAIMIHKLSAFVTVSGRGDASLRSDTDRSGIPRYAHNLMRGIWLSSGLWCFWSLYSMMATTLQFAMVFTVHAAMLDSEARLVEKQS</sequence>
<comment type="caution">
    <text evidence="2">The sequence shown here is derived from an EMBL/GenBank/DDBJ whole genome shotgun (WGS) entry which is preliminary data.</text>
</comment>
<feature type="transmembrane region" description="Helical" evidence="1">
    <location>
        <begin position="65"/>
        <end position="89"/>
    </location>
</feature>
<dbReference type="AlphaFoldDB" id="A0A161W9G5"/>
<dbReference type="EMBL" id="LFIW01001826">
    <property type="protein sequence ID" value="KZL80708.1"/>
    <property type="molecule type" value="Genomic_DNA"/>
</dbReference>
<proteinExistence type="predicted"/>
<evidence type="ECO:0000313" key="2">
    <source>
        <dbReference type="EMBL" id="KZL80708.1"/>
    </source>
</evidence>
<organism evidence="2 3">
    <name type="scientific">Colletotrichum incanum</name>
    <name type="common">Soybean anthracnose fungus</name>
    <dbReference type="NCBI Taxonomy" id="1573173"/>
    <lineage>
        <taxon>Eukaryota</taxon>
        <taxon>Fungi</taxon>
        <taxon>Dikarya</taxon>
        <taxon>Ascomycota</taxon>
        <taxon>Pezizomycotina</taxon>
        <taxon>Sordariomycetes</taxon>
        <taxon>Hypocreomycetidae</taxon>
        <taxon>Glomerellales</taxon>
        <taxon>Glomerellaceae</taxon>
        <taxon>Colletotrichum</taxon>
        <taxon>Colletotrichum spaethianum species complex</taxon>
    </lineage>
</organism>
<evidence type="ECO:0000313" key="3">
    <source>
        <dbReference type="Proteomes" id="UP000076584"/>
    </source>
</evidence>
<keyword evidence="1" id="KW-0812">Transmembrane</keyword>
<keyword evidence="1" id="KW-0472">Membrane</keyword>
<protein>
    <recommendedName>
        <fullName evidence="4">PRA1 family protein</fullName>
    </recommendedName>
</protein>
<dbReference type="Proteomes" id="UP000076584">
    <property type="component" value="Unassembled WGS sequence"/>
</dbReference>
<accession>A0A161W9G5</accession>
<evidence type="ECO:0008006" key="4">
    <source>
        <dbReference type="Google" id="ProtNLM"/>
    </source>
</evidence>
<feature type="transmembrane region" description="Helical" evidence="1">
    <location>
        <begin position="136"/>
        <end position="159"/>
    </location>
</feature>
<gene>
    <name evidence="2" type="ORF">CI238_13029</name>
</gene>